<sequence length="150" mass="16878">MVQSTATMTGPFNRQVGGGSTWREVTATGPFNRWVELAATCSSWRRVEKYWGLSQGKAVGGGERERGLKGRVKPWGGERGSYLSNELHGQKLNTGLEPFDPCAKARRMLNSELCELSSALDRAVEWAHALRRHQDQFLTLDNELEHWVYA</sequence>
<evidence type="ECO:0000313" key="1">
    <source>
        <dbReference type="EMBL" id="GFY99333.1"/>
    </source>
</evidence>
<accession>A0A7J0FL76</accession>
<reference evidence="1 2" key="1">
    <citation type="submission" date="2019-07" db="EMBL/GenBank/DDBJ databases">
        <title>De Novo Assembly of kiwifruit Actinidia rufa.</title>
        <authorList>
            <person name="Sugita-Konishi S."/>
            <person name="Sato K."/>
            <person name="Mori E."/>
            <person name="Abe Y."/>
            <person name="Kisaki G."/>
            <person name="Hamano K."/>
            <person name="Suezawa K."/>
            <person name="Otani M."/>
            <person name="Fukuda T."/>
            <person name="Manabe T."/>
            <person name="Gomi K."/>
            <person name="Tabuchi M."/>
            <person name="Akimitsu K."/>
            <person name="Kataoka I."/>
        </authorList>
    </citation>
    <scope>NUCLEOTIDE SEQUENCE [LARGE SCALE GENOMIC DNA]</scope>
    <source>
        <strain evidence="2">cv. Fuchu</strain>
    </source>
</reference>
<organism evidence="1 2">
    <name type="scientific">Actinidia rufa</name>
    <dbReference type="NCBI Taxonomy" id="165716"/>
    <lineage>
        <taxon>Eukaryota</taxon>
        <taxon>Viridiplantae</taxon>
        <taxon>Streptophyta</taxon>
        <taxon>Embryophyta</taxon>
        <taxon>Tracheophyta</taxon>
        <taxon>Spermatophyta</taxon>
        <taxon>Magnoliopsida</taxon>
        <taxon>eudicotyledons</taxon>
        <taxon>Gunneridae</taxon>
        <taxon>Pentapetalae</taxon>
        <taxon>asterids</taxon>
        <taxon>Ericales</taxon>
        <taxon>Actinidiaceae</taxon>
        <taxon>Actinidia</taxon>
    </lineage>
</organism>
<dbReference type="AlphaFoldDB" id="A0A7J0FL76"/>
<comment type="caution">
    <text evidence="1">The sequence shown here is derived from an EMBL/GenBank/DDBJ whole genome shotgun (WGS) entry which is preliminary data.</text>
</comment>
<dbReference type="EMBL" id="BJWL01000013">
    <property type="protein sequence ID" value="GFY99333.1"/>
    <property type="molecule type" value="Genomic_DNA"/>
</dbReference>
<keyword evidence="2" id="KW-1185">Reference proteome</keyword>
<protein>
    <submittedName>
        <fullName evidence="1">Uncharacterized protein</fullName>
    </submittedName>
</protein>
<proteinExistence type="predicted"/>
<name>A0A7J0FL76_9ERIC</name>
<evidence type="ECO:0000313" key="2">
    <source>
        <dbReference type="Proteomes" id="UP000585474"/>
    </source>
</evidence>
<gene>
    <name evidence="1" type="ORF">Acr_13g0007340</name>
</gene>
<dbReference type="Proteomes" id="UP000585474">
    <property type="component" value="Unassembled WGS sequence"/>
</dbReference>